<evidence type="ECO:0000313" key="2">
    <source>
        <dbReference type="Proteomes" id="UP001345219"/>
    </source>
</evidence>
<sequence length="132" mass="15002">MSMQLLHKLGINLLNVEKNSRKCVSTLKSYRMELRITHLWRLNLQRGWRIANGGTYSNSLSQVGRRIIFPEAGIHPGILFSLCWCNIGKNFLSNLIPPKQTEATKPVLGKYYRKPKKSGPLPFHLIDAPCTA</sequence>
<dbReference type="EMBL" id="JAXIOK010000014">
    <property type="protein sequence ID" value="KAK4756042.1"/>
    <property type="molecule type" value="Genomic_DNA"/>
</dbReference>
<evidence type="ECO:0000313" key="1">
    <source>
        <dbReference type="EMBL" id="KAK4756042.1"/>
    </source>
</evidence>
<dbReference type="Proteomes" id="UP001345219">
    <property type="component" value="Chromosome 8"/>
</dbReference>
<accession>A0AAN7JZD5</accession>
<reference evidence="1 2" key="1">
    <citation type="journal article" date="2023" name="Hortic Res">
        <title>Pangenome of water caltrop reveals structural variations and asymmetric subgenome divergence after allopolyploidization.</title>
        <authorList>
            <person name="Zhang X."/>
            <person name="Chen Y."/>
            <person name="Wang L."/>
            <person name="Yuan Y."/>
            <person name="Fang M."/>
            <person name="Shi L."/>
            <person name="Lu R."/>
            <person name="Comes H.P."/>
            <person name="Ma Y."/>
            <person name="Chen Y."/>
            <person name="Huang G."/>
            <person name="Zhou Y."/>
            <person name="Zheng Z."/>
            <person name="Qiu Y."/>
        </authorList>
    </citation>
    <scope>NUCLEOTIDE SEQUENCE [LARGE SCALE GENOMIC DNA]</scope>
    <source>
        <tissue evidence="1">Roots</tissue>
    </source>
</reference>
<protein>
    <submittedName>
        <fullName evidence="1">Uncharacterized protein</fullName>
    </submittedName>
</protein>
<proteinExistence type="predicted"/>
<keyword evidence="2" id="KW-1185">Reference proteome</keyword>
<name>A0AAN7JZD5_9MYRT</name>
<comment type="caution">
    <text evidence="1">The sequence shown here is derived from an EMBL/GenBank/DDBJ whole genome shotgun (WGS) entry which is preliminary data.</text>
</comment>
<organism evidence="1 2">
    <name type="scientific">Trapa incisa</name>
    <dbReference type="NCBI Taxonomy" id="236973"/>
    <lineage>
        <taxon>Eukaryota</taxon>
        <taxon>Viridiplantae</taxon>
        <taxon>Streptophyta</taxon>
        <taxon>Embryophyta</taxon>
        <taxon>Tracheophyta</taxon>
        <taxon>Spermatophyta</taxon>
        <taxon>Magnoliopsida</taxon>
        <taxon>eudicotyledons</taxon>
        <taxon>Gunneridae</taxon>
        <taxon>Pentapetalae</taxon>
        <taxon>rosids</taxon>
        <taxon>malvids</taxon>
        <taxon>Myrtales</taxon>
        <taxon>Lythraceae</taxon>
        <taxon>Trapa</taxon>
    </lineage>
</organism>
<gene>
    <name evidence="1" type="ORF">SAY87_009799</name>
</gene>
<dbReference type="AlphaFoldDB" id="A0AAN7JZD5"/>